<name>A0ACD5YTZ8_AVESA</name>
<organism evidence="1 2">
    <name type="scientific">Avena sativa</name>
    <name type="common">Oat</name>
    <dbReference type="NCBI Taxonomy" id="4498"/>
    <lineage>
        <taxon>Eukaryota</taxon>
        <taxon>Viridiplantae</taxon>
        <taxon>Streptophyta</taxon>
        <taxon>Embryophyta</taxon>
        <taxon>Tracheophyta</taxon>
        <taxon>Spermatophyta</taxon>
        <taxon>Magnoliopsida</taxon>
        <taxon>Liliopsida</taxon>
        <taxon>Poales</taxon>
        <taxon>Poaceae</taxon>
        <taxon>BOP clade</taxon>
        <taxon>Pooideae</taxon>
        <taxon>Poodae</taxon>
        <taxon>Poeae</taxon>
        <taxon>Poeae Chloroplast Group 1 (Aveneae type)</taxon>
        <taxon>Aveninae</taxon>
        <taxon>Avena</taxon>
    </lineage>
</organism>
<dbReference type="EnsemblPlants" id="AVESA.00010b.r2.6AG1041500.1">
    <property type="protein sequence ID" value="AVESA.00010b.r2.6AG1041500.1.CDS"/>
    <property type="gene ID" value="AVESA.00010b.r2.6AG1041500"/>
</dbReference>
<accession>A0ACD5YTZ8</accession>
<dbReference type="Proteomes" id="UP001732700">
    <property type="component" value="Chromosome 6A"/>
</dbReference>
<keyword evidence="2" id="KW-1185">Reference proteome</keyword>
<evidence type="ECO:0000313" key="1">
    <source>
        <dbReference type="EnsemblPlants" id="AVESA.00010b.r2.6AG1041500.1.CDS"/>
    </source>
</evidence>
<evidence type="ECO:0000313" key="2">
    <source>
        <dbReference type="Proteomes" id="UP001732700"/>
    </source>
</evidence>
<proteinExistence type="predicted"/>
<protein>
    <submittedName>
        <fullName evidence="1">Uncharacterized protein</fullName>
    </submittedName>
</protein>
<reference evidence="1" key="2">
    <citation type="submission" date="2025-09" db="UniProtKB">
        <authorList>
            <consortium name="EnsemblPlants"/>
        </authorList>
    </citation>
    <scope>IDENTIFICATION</scope>
</reference>
<sequence>MTMVSTWTRGPEVNYHGARSTGETSGLDLNALPDDLDILDAETNAPEPLFCTQAVCEEIVEKSLDNDIAEKVADGADSGAQSARGNQLNFMPPQAPAGNPDIPSNTAPTATSTDPNLADDGVPLNEEVASSPQEPFLGMRFDTIGDARSHYNSYAKKLGFSIKSNTSQRQAFTNELRKQTFVCNRYRPQKTEEEKQKERMNVVEEVSPIQIDDDDEEGGQSGRTKKSKSSSKLRVRRKRESIIQTKCQAKMIVKFINNKWEVTYFISEHNHPMVVKPSLSKYLRSHKGIPPDEREFLKCLHDCNLETG</sequence>
<reference evidence="1" key="1">
    <citation type="submission" date="2021-05" db="EMBL/GenBank/DDBJ databases">
        <authorList>
            <person name="Scholz U."/>
            <person name="Mascher M."/>
            <person name="Fiebig A."/>
        </authorList>
    </citation>
    <scope>NUCLEOTIDE SEQUENCE [LARGE SCALE GENOMIC DNA]</scope>
</reference>